<evidence type="ECO:0000256" key="1">
    <source>
        <dbReference type="SAM" id="Phobius"/>
    </source>
</evidence>
<evidence type="ECO:0000313" key="3">
    <source>
        <dbReference type="Proteomes" id="UP000619355"/>
    </source>
</evidence>
<keyword evidence="1" id="KW-0472">Membrane</keyword>
<evidence type="ECO:0000313" key="2">
    <source>
        <dbReference type="EMBL" id="GHG52219.1"/>
    </source>
</evidence>
<comment type="caution">
    <text evidence="2">The sequence shown here is derived from an EMBL/GenBank/DDBJ whole genome shotgun (WGS) entry which is preliminary data.</text>
</comment>
<keyword evidence="3" id="KW-1185">Reference proteome</keyword>
<sequence>MTPVGFPAYHPHAVGHPARGHTSPVTYVLLITIPAIVAVAALRPR</sequence>
<keyword evidence="1" id="KW-0812">Transmembrane</keyword>
<accession>A0A919C4X3</accession>
<feature type="transmembrane region" description="Helical" evidence="1">
    <location>
        <begin position="25"/>
        <end position="42"/>
    </location>
</feature>
<dbReference type="AlphaFoldDB" id="A0A919C4X3"/>
<dbReference type="Proteomes" id="UP000619355">
    <property type="component" value="Unassembled WGS sequence"/>
</dbReference>
<reference evidence="3" key="1">
    <citation type="journal article" date="2019" name="Int. J. Syst. Evol. Microbiol.">
        <title>The Global Catalogue of Microorganisms (GCM) 10K type strain sequencing project: providing services to taxonomists for standard genome sequencing and annotation.</title>
        <authorList>
            <consortium name="The Broad Institute Genomics Platform"/>
            <consortium name="The Broad Institute Genome Sequencing Center for Infectious Disease"/>
            <person name="Wu L."/>
            <person name="Ma J."/>
        </authorList>
    </citation>
    <scope>NUCLEOTIDE SEQUENCE [LARGE SCALE GENOMIC DNA]</scope>
    <source>
        <strain evidence="3">JCM 4253</strain>
    </source>
</reference>
<name>A0A919C4X3_9ACTN</name>
<proteinExistence type="predicted"/>
<dbReference type="EMBL" id="BNBF01000009">
    <property type="protein sequence ID" value="GHG52219.1"/>
    <property type="molecule type" value="Genomic_DNA"/>
</dbReference>
<gene>
    <name evidence="2" type="ORF">GCM10018980_35650</name>
</gene>
<organism evidence="2 3">
    <name type="scientific">Streptomyces capoamus</name>
    <dbReference type="NCBI Taxonomy" id="68183"/>
    <lineage>
        <taxon>Bacteria</taxon>
        <taxon>Bacillati</taxon>
        <taxon>Actinomycetota</taxon>
        <taxon>Actinomycetes</taxon>
        <taxon>Kitasatosporales</taxon>
        <taxon>Streptomycetaceae</taxon>
        <taxon>Streptomyces</taxon>
    </lineage>
</organism>
<protein>
    <submittedName>
        <fullName evidence="2">Uncharacterized protein</fullName>
    </submittedName>
</protein>
<keyword evidence="1" id="KW-1133">Transmembrane helix</keyword>